<evidence type="ECO:0000256" key="2">
    <source>
        <dbReference type="ARBA" id="ARBA00023015"/>
    </source>
</evidence>
<feature type="compositionally biased region" description="Polar residues" evidence="7">
    <location>
        <begin position="180"/>
        <end position="204"/>
    </location>
</feature>
<feature type="region of interest" description="Disordered" evidence="7">
    <location>
        <begin position="57"/>
        <end position="80"/>
    </location>
</feature>
<dbReference type="InterPro" id="IPR004827">
    <property type="entry name" value="bZIP"/>
</dbReference>
<organism evidence="9 10">
    <name type="scientific">Bifiguratus adelaidae</name>
    <dbReference type="NCBI Taxonomy" id="1938954"/>
    <lineage>
        <taxon>Eukaryota</taxon>
        <taxon>Fungi</taxon>
        <taxon>Fungi incertae sedis</taxon>
        <taxon>Mucoromycota</taxon>
        <taxon>Mucoromycotina</taxon>
        <taxon>Endogonomycetes</taxon>
        <taxon>Endogonales</taxon>
        <taxon>Endogonales incertae sedis</taxon>
        <taxon>Bifiguratus</taxon>
    </lineage>
</organism>
<evidence type="ECO:0000256" key="7">
    <source>
        <dbReference type="SAM" id="MobiDB-lite"/>
    </source>
</evidence>
<dbReference type="InterPro" id="IPR051027">
    <property type="entry name" value="bZIP_transcription_factors"/>
</dbReference>
<keyword evidence="2" id="KW-0805">Transcription regulation</keyword>
<proteinExistence type="predicted"/>
<feature type="region of interest" description="Disordered" evidence="7">
    <location>
        <begin position="264"/>
        <end position="284"/>
    </location>
</feature>
<evidence type="ECO:0000256" key="4">
    <source>
        <dbReference type="ARBA" id="ARBA00023163"/>
    </source>
</evidence>
<keyword evidence="6" id="KW-0175">Coiled coil</keyword>
<dbReference type="PROSITE" id="PS50217">
    <property type="entry name" value="BZIP"/>
    <property type="match status" value="1"/>
</dbReference>
<evidence type="ECO:0000313" key="9">
    <source>
        <dbReference type="EMBL" id="OZJ06695.1"/>
    </source>
</evidence>
<name>A0A261Y7U9_9FUNG</name>
<dbReference type="Gene3D" id="1.20.5.170">
    <property type="match status" value="1"/>
</dbReference>
<evidence type="ECO:0000256" key="6">
    <source>
        <dbReference type="SAM" id="Coils"/>
    </source>
</evidence>
<dbReference type="PANTHER" id="PTHR19304">
    <property type="entry name" value="CYCLIC-AMP RESPONSE ELEMENT BINDING PROTEIN"/>
    <property type="match status" value="1"/>
</dbReference>
<dbReference type="GO" id="GO:0005634">
    <property type="term" value="C:nucleus"/>
    <property type="evidence" value="ECO:0007669"/>
    <property type="project" value="UniProtKB-SubCell"/>
</dbReference>
<keyword evidence="5" id="KW-0539">Nucleus</keyword>
<evidence type="ECO:0000313" key="10">
    <source>
        <dbReference type="Proteomes" id="UP000242875"/>
    </source>
</evidence>
<sequence>MTPQGGMTQKLGKAISTFSEAVPTPTRFLMECGEMYLTPSLGLGWQELNPFEDSFRPKENTSAAPVSTPIVLPPTPGLRKQTTPSMLTADMRMPPTPTTTSLALLDGGQRDLLAVSMATPILPPLSQSTLALPNNSQTLPYPYASQFPSRYTSSSSDVPPSPELSPPSSTGSPVSSNMSDSGQMMASAYPQHNQQTYQRSSMANDSFRPSLPSKPRTRSSQSSFQANTGAAGPTPSTHGSNSTHASNELDIHFYNAMDLHKKSSFSTHRKPSMTVSRPSSQRESTFIDYEDEVDPVTGKRRRVDEENEEEKRRKFLERNRVAASKCRKKKKIWMQQLESRAQEVSLQNRELHMLVNSLKDDIITLKNELLAHRDRECKVIQQYVQTSGHFSASLLNGHAGESDAVTTTTNTKA</sequence>
<evidence type="ECO:0000256" key="1">
    <source>
        <dbReference type="ARBA" id="ARBA00004123"/>
    </source>
</evidence>
<dbReference type="InterPro" id="IPR046347">
    <property type="entry name" value="bZIP_sf"/>
</dbReference>
<dbReference type="AlphaFoldDB" id="A0A261Y7U9"/>
<dbReference type="Pfam" id="PF00170">
    <property type="entry name" value="bZIP_1"/>
    <property type="match status" value="1"/>
</dbReference>
<keyword evidence="3" id="KW-0238">DNA-binding</keyword>
<feature type="compositionally biased region" description="Polar residues" evidence="7">
    <location>
        <begin position="218"/>
        <end position="245"/>
    </location>
</feature>
<dbReference type="PROSITE" id="PS00036">
    <property type="entry name" value="BZIP_BASIC"/>
    <property type="match status" value="1"/>
</dbReference>
<feature type="region of interest" description="Disordered" evidence="7">
    <location>
        <begin position="141"/>
        <end position="245"/>
    </location>
</feature>
<dbReference type="SUPFAM" id="SSF57959">
    <property type="entry name" value="Leucine zipper domain"/>
    <property type="match status" value="1"/>
</dbReference>
<feature type="compositionally biased region" description="Low complexity" evidence="7">
    <location>
        <begin position="166"/>
        <end position="179"/>
    </location>
</feature>
<feature type="domain" description="BZIP" evidence="8">
    <location>
        <begin position="309"/>
        <end position="372"/>
    </location>
</feature>
<dbReference type="CDD" id="cd14687">
    <property type="entry name" value="bZIP_ATF2"/>
    <property type="match status" value="1"/>
</dbReference>
<dbReference type="EMBL" id="MVBO01000002">
    <property type="protein sequence ID" value="OZJ06695.1"/>
    <property type="molecule type" value="Genomic_DNA"/>
</dbReference>
<dbReference type="PRINTS" id="PR00043">
    <property type="entry name" value="LEUZIPPRJUN"/>
</dbReference>
<comment type="subcellular location">
    <subcellularLocation>
        <location evidence="1">Nucleus</location>
    </subcellularLocation>
</comment>
<protein>
    <recommendedName>
        <fullName evidence="8">BZIP domain-containing protein</fullName>
    </recommendedName>
</protein>
<dbReference type="GO" id="GO:0003700">
    <property type="term" value="F:DNA-binding transcription factor activity"/>
    <property type="evidence" value="ECO:0007669"/>
    <property type="project" value="InterPro"/>
</dbReference>
<reference evidence="9 10" key="1">
    <citation type="journal article" date="2017" name="Mycologia">
        <title>Bifiguratus adelaidae, gen. et sp. nov., a new member of Mucoromycotina in endophytic and soil-dwelling habitats.</title>
        <authorList>
            <person name="Torres-Cruz T.J."/>
            <person name="Billingsley Tobias T.L."/>
            <person name="Almatruk M."/>
            <person name="Hesse C."/>
            <person name="Kuske C.R."/>
            <person name="Desiro A."/>
            <person name="Benucci G.M."/>
            <person name="Bonito G."/>
            <person name="Stajich J.E."/>
            <person name="Dunlap C."/>
            <person name="Arnold A.E."/>
            <person name="Porras-Alfaro A."/>
        </authorList>
    </citation>
    <scope>NUCLEOTIDE SEQUENCE [LARGE SCALE GENOMIC DNA]</scope>
    <source>
        <strain evidence="9 10">AZ0501</strain>
    </source>
</reference>
<dbReference type="SMART" id="SM00338">
    <property type="entry name" value="BRLZ"/>
    <property type="match status" value="1"/>
</dbReference>
<gene>
    <name evidence="9" type="ORF">BZG36_00321</name>
</gene>
<accession>A0A261Y7U9</accession>
<dbReference type="InterPro" id="IPR002112">
    <property type="entry name" value="Leuzip_Jun"/>
</dbReference>
<evidence type="ECO:0000259" key="8">
    <source>
        <dbReference type="PROSITE" id="PS50217"/>
    </source>
</evidence>
<feature type="coiled-coil region" evidence="6">
    <location>
        <begin position="334"/>
        <end position="375"/>
    </location>
</feature>
<dbReference type="GO" id="GO:0003677">
    <property type="term" value="F:DNA binding"/>
    <property type="evidence" value="ECO:0007669"/>
    <property type="project" value="UniProtKB-KW"/>
</dbReference>
<feature type="compositionally biased region" description="Low complexity" evidence="7">
    <location>
        <begin position="148"/>
        <end position="158"/>
    </location>
</feature>
<keyword evidence="4" id="KW-0804">Transcription</keyword>
<evidence type="ECO:0000256" key="5">
    <source>
        <dbReference type="ARBA" id="ARBA00023242"/>
    </source>
</evidence>
<dbReference type="Proteomes" id="UP000242875">
    <property type="component" value="Unassembled WGS sequence"/>
</dbReference>
<feature type="compositionally biased region" description="Polar residues" evidence="7">
    <location>
        <begin position="273"/>
        <end position="284"/>
    </location>
</feature>
<evidence type="ECO:0000256" key="3">
    <source>
        <dbReference type="ARBA" id="ARBA00023125"/>
    </source>
</evidence>
<keyword evidence="10" id="KW-1185">Reference proteome</keyword>
<dbReference type="OrthoDB" id="295274at2759"/>
<comment type="caution">
    <text evidence="9">The sequence shown here is derived from an EMBL/GenBank/DDBJ whole genome shotgun (WGS) entry which is preliminary data.</text>
</comment>